<evidence type="ECO:0000259" key="2">
    <source>
        <dbReference type="Pfam" id="PF01551"/>
    </source>
</evidence>
<organism evidence="3 4">
    <name type="scientific">Thermosipho ferrireducens</name>
    <dbReference type="NCBI Taxonomy" id="2571116"/>
    <lineage>
        <taxon>Bacteria</taxon>
        <taxon>Thermotogati</taxon>
        <taxon>Thermotogota</taxon>
        <taxon>Thermotogae</taxon>
        <taxon>Thermotogales</taxon>
        <taxon>Fervidobacteriaceae</taxon>
        <taxon>Thermosipho</taxon>
    </lineage>
</organism>
<dbReference type="InterPro" id="IPR016047">
    <property type="entry name" value="M23ase_b-sheet_dom"/>
</dbReference>
<dbReference type="PANTHER" id="PTHR21666:SF270">
    <property type="entry name" value="MUREIN HYDROLASE ACTIVATOR ENVC"/>
    <property type="match status" value="1"/>
</dbReference>
<feature type="domain" description="M23ase beta-sheet core" evidence="2">
    <location>
        <begin position="153"/>
        <end position="246"/>
    </location>
</feature>
<dbReference type="InterPro" id="IPR050570">
    <property type="entry name" value="Cell_wall_metabolism_enzyme"/>
</dbReference>
<keyword evidence="1" id="KW-0472">Membrane</keyword>
<evidence type="ECO:0000313" key="4">
    <source>
        <dbReference type="Proteomes" id="UP000671862"/>
    </source>
</evidence>
<dbReference type="Pfam" id="PF01551">
    <property type="entry name" value="Peptidase_M23"/>
    <property type="match status" value="1"/>
</dbReference>
<evidence type="ECO:0000313" key="3">
    <source>
        <dbReference type="EMBL" id="QTA38830.1"/>
    </source>
</evidence>
<dbReference type="InterPro" id="IPR011055">
    <property type="entry name" value="Dup_hybrid_motif"/>
</dbReference>
<evidence type="ECO:0000256" key="1">
    <source>
        <dbReference type="SAM" id="Phobius"/>
    </source>
</evidence>
<dbReference type="EMBL" id="CP071446">
    <property type="protein sequence ID" value="QTA38830.1"/>
    <property type="molecule type" value="Genomic_DNA"/>
</dbReference>
<dbReference type="Gene3D" id="2.70.70.10">
    <property type="entry name" value="Glucose Permease (Domain IIA)"/>
    <property type="match status" value="1"/>
</dbReference>
<keyword evidence="1" id="KW-1133">Transmembrane helix</keyword>
<proteinExistence type="predicted"/>
<feature type="transmembrane region" description="Helical" evidence="1">
    <location>
        <begin position="32"/>
        <end position="49"/>
    </location>
</feature>
<dbReference type="PANTHER" id="PTHR21666">
    <property type="entry name" value="PEPTIDASE-RELATED"/>
    <property type="match status" value="1"/>
</dbReference>
<sequence length="292" mass="34393">MKIKMFNKNIFEKLWWLGVLGLFGTFYEKLKIFEFFYLFFLLLGIPLIFDFFKNPVFFNFHLLYQISLHTIGQLLVSLRYMFRFQKPENYKQSTEFSLPFKGFWFVENGGVTKDTSHSWEVINQRYAYDFVIKDNHGKTYRNNGKKLEDYYAYEKPIMAPADGVIVQIRDDVPDSAKIGKIDWKSKDFRGNFVIIQHSKNEYSFLAHLKQGSVKVKVGDKVKRGQIIGLCGNSGHSTEPHLHFHVQDRPNFFFSMGLPIRFTNFISKTLNMEDKKFIKSGYINKGMQVKNLE</sequence>
<dbReference type="CDD" id="cd12797">
    <property type="entry name" value="M23_peptidase"/>
    <property type="match status" value="1"/>
</dbReference>
<name>A0ABX7SAA2_9BACT</name>
<protein>
    <submittedName>
        <fullName evidence="3">M23 family metallopeptidase</fullName>
    </submittedName>
</protein>
<dbReference type="SUPFAM" id="SSF51261">
    <property type="entry name" value="Duplicated hybrid motif"/>
    <property type="match status" value="1"/>
</dbReference>
<accession>A0ABX7SAA2</accession>
<reference evidence="3 4" key="1">
    <citation type="submission" date="2021-03" db="EMBL/GenBank/DDBJ databases">
        <title>Thermosipho ferrireducens sp.nov., an anaerobic thermophilic iron-reducing bacterium isolated from a deep-sea hydrothermal sulfide deposits.</title>
        <authorList>
            <person name="Zeng X."/>
            <person name="Chen Y."/>
            <person name="Shao Z."/>
        </authorList>
    </citation>
    <scope>NUCLEOTIDE SEQUENCE [LARGE SCALE GENOMIC DNA]</scope>
    <source>
        <strain evidence="3 4">JL129W03</strain>
    </source>
</reference>
<keyword evidence="4" id="KW-1185">Reference proteome</keyword>
<keyword evidence="1" id="KW-0812">Transmembrane</keyword>
<gene>
    <name evidence="3" type="ORF">JYK00_04805</name>
</gene>
<dbReference type="RefSeq" id="WP_207567547.1">
    <property type="nucleotide sequence ID" value="NZ_CP071446.1"/>
</dbReference>
<dbReference type="Proteomes" id="UP000671862">
    <property type="component" value="Chromosome"/>
</dbReference>